<name>A0A1G1VEA4_9BACT</name>
<dbReference type="Proteomes" id="UP000177685">
    <property type="component" value="Unassembled WGS sequence"/>
</dbReference>
<sequence>MDALRNSELFEPLRFAVGVMFGKKGIGRGLVEDKLLQTLKQRMGTKEDQSGILHAIKLGLERRIDSQ</sequence>
<dbReference type="EMBL" id="MHCD01000029">
    <property type="protein sequence ID" value="OGY13691.1"/>
    <property type="molecule type" value="Genomic_DNA"/>
</dbReference>
<reference evidence="1 2" key="1">
    <citation type="journal article" date="2016" name="Nat. Commun.">
        <title>Thousands of microbial genomes shed light on interconnected biogeochemical processes in an aquifer system.</title>
        <authorList>
            <person name="Anantharaman K."/>
            <person name="Brown C.T."/>
            <person name="Hug L.A."/>
            <person name="Sharon I."/>
            <person name="Castelle C.J."/>
            <person name="Probst A.J."/>
            <person name="Thomas B.C."/>
            <person name="Singh A."/>
            <person name="Wilkins M.J."/>
            <person name="Karaoz U."/>
            <person name="Brodie E.L."/>
            <person name="Williams K.H."/>
            <person name="Hubbard S.S."/>
            <person name="Banfield J.F."/>
        </authorList>
    </citation>
    <scope>NUCLEOTIDE SEQUENCE [LARGE SCALE GENOMIC DNA]</scope>
</reference>
<proteinExistence type="predicted"/>
<accession>A0A1G1VEA4</accession>
<gene>
    <name evidence="1" type="ORF">A3A58_03505</name>
</gene>
<protein>
    <submittedName>
        <fullName evidence="1">Uncharacterized protein</fullName>
    </submittedName>
</protein>
<dbReference type="AlphaFoldDB" id="A0A1G1VEA4"/>
<evidence type="ECO:0000313" key="1">
    <source>
        <dbReference type="EMBL" id="OGY13691.1"/>
    </source>
</evidence>
<comment type="caution">
    <text evidence="1">The sequence shown here is derived from an EMBL/GenBank/DDBJ whole genome shotgun (WGS) entry which is preliminary data.</text>
</comment>
<organism evidence="1 2">
    <name type="scientific">Candidatus Blackburnbacteria bacterium RIFCSPLOWO2_01_FULL_41_27</name>
    <dbReference type="NCBI Taxonomy" id="1797520"/>
    <lineage>
        <taxon>Bacteria</taxon>
        <taxon>Candidatus Blackburniibacteriota</taxon>
    </lineage>
</organism>
<evidence type="ECO:0000313" key="2">
    <source>
        <dbReference type="Proteomes" id="UP000177685"/>
    </source>
</evidence>